<dbReference type="Proteomes" id="UP000298416">
    <property type="component" value="Unassembled WGS sequence"/>
</dbReference>
<dbReference type="InterPro" id="IPR036047">
    <property type="entry name" value="F-box-like_dom_sf"/>
</dbReference>
<dbReference type="AlphaFoldDB" id="A0A8X8ZI66"/>
<protein>
    <recommendedName>
        <fullName evidence="4">F-box domain-containing protein</fullName>
    </recommendedName>
</protein>
<evidence type="ECO:0000313" key="3">
    <source>
        <dbReference type="Proteomes" id="UP000298416"/>
    </source>
</evidence>
<feature type="region of interest" description="Disordered" evidence="1">
    <location>
        <begin position="149"/>
        <end position="195"/>
    </location>
</feature>
<dbReference type="SUPFAM" id="SSF81383">
    <property type="entry name" value="F-box domain"/>
    <property type="match status" value="1"/>
</dbReference>
<keyword evidence="3" id="KW-1185">Reference proteome</keyword>
<feature type="compositionally biased region" description="Low complexity" evidence="1">
    <location>
        <begin position="177"/>
        <end position="189"/>
    </location>
</feature>
<dbReference type="PANTHER" id="PTHR47590:SF1">
    <property type="entry name" value="F-BOX_KELCH-REPEAT PROTEIN SKIP25"/>
    <property type="match status" value="1"/>
</dbReference>
<evidence type="ECO:0008006" key="4">
    <source>
        <dbReference type="Google" id="ProtNLM"/>
    </source>
</evidence>
<proteinExistence type="predicted"/>
<organism evidence="2">
    <name type="scientific">Salvia splendens</name>
    <name type="common">Scarlet sage</name>
    <dbReference type="NCBI Taxonomy" id="180675"/>
    <lineage>
        <taxon>Eukaryota</taxon>
        <taxon>Viridiplantae</taxon>
        <taxon>Streptophyta</taxon>
        <taxon>Embryophyta</taxon>
        <taxon>Tracheophyta</taxon>
        <taxon>Spermatophyta</taxon>
        <taxon>Magnoliopsida</taxon>
        <taxon>eudicotyledons</taxon>
        <taxon>Gunneridae</taxon>
        <taxon>Pentapetalae</taxon>
        <taxon>asterids</taxon>
        <taxon>lamiids</taxon>
        <taxon>Lamiales</taxon>
        <taxon>Lamiaceae</taxon>
        <taxon>Nepetoideae</taxon>
        <taxon>Mentheae</taxon>
        <taxon>Salviinae</taxon>
        <taxon>Salvia</taxon>
        <taxon>Salvia subgen. Calosphace</taxon>
        <taxon>core Calosphace</taxon>
    </lineage>
</organism>
<gene>
    <name evidence="2" type="ORF">SASPL_133521</name>
</gene>
<accession>A0A8X8ZI66</accession>
<feature type="compositionally biased region" description="Low complexity" evidence="1">
    <location>
        <begin position="153"/>
        <end position="170"/>
    </location>
</feature>
<sequence length="195" mass="21261">MTGRSRQDLDELPPAGNRWHLQRAHVRSVRAALKLVKVLGINKVPLVDTLPLLPFRLNNPISTTTLQHQIAAVKRPKPHHAAVEHRHQPLLSGIPDHLSNICLSLVPPSKLYTVCRSWRRLIYSPSFPPFLSLSTPFLSPPITYNTATSPILSNSPPSTQSPPNGTSSPSRLLTGRSDSSSATLASSRAGFPSNP</sequence>
<name>A0A8X8ZI66_SALSN</name>
<reference evidence="2" key="1">
    <citation type="submission" date="2018-01" db="EMBL/GenBank/DDBJ databases">
        <authorList>
            <person name="Mao J.F."/>
        </authorList>
    </citation>
    <scope>NUCLEOTIDE SEQUENCE</scope>
    <source>
        <strain evidence="2">Huo1</strain>
        <tissue evidence="2">Leaf</tissue>
    </source>
</reference>
<reference evidence="2" key="2">
    <citation type="submission" date="2020-08" db="EMBL/GenBank/DDBJ databases">
        <title>Plant Genome Project.</title>
        <authorList>
            <person name="Zhang R.-G."/>
        </authorList>
    </citation>
    <scope>NUCLEOTIDE SEQUENCE</scope>
    <source>
        <strain evidence="2">Huo1</strain>
        <tissue evidence="2">Leaf</tissue>
    </source>
</reference>
<dbReference type="PANTHER" id="PTHR47590">
    <property type="entry name" value="F-BOX/KELCH-REPEAT PROTEIN SKIP25"/>
    <property type="match status" value="1"/>
</dbReference>
<evidence type="ECO:0000313" key="2">
    <source>
        <dbReference type="EMBL" id="KAG6405927.1"/>
    </source>
</evidence>
<dbReference type="EMBL" id="PNBA02000012">
    <property type="protein sequence ID" value="KAG6405927.1"/>
    <property type="molecule type" value="Genomic_DNA"/>
</dbReference>
<comment type="caution">
    <text evidence="2">The sequence shown here is derived from an EMBL/GenBank/DDBJ whole genome shotgun (WGS) entry which is preliminary data.</text>
</comment>
<evidence type="ECO:0000256" key="1">
    <source>
        <dbReference type="SAM" id="MobiDB-lite"/>
    </source>
</evidence>